<evidence type="ECO:0000256" key="10">
    <source>
        <dbReference type="ARBA" id="ARBA00023136"/>
    </source>
</evidence>
<dbReference type="AlphaFoldDB" id="A0AAU9CAS2"/>
<evidence type="ECO:0000256" key="8">
    <source>
        <dbReference type="ARBA" id="ARBA00022989"/>
    </source>
</evidence>
<dbReference type="Pfam" id="PF01435">
    <property type="entry name" value="Peptidase_M48"/>
    <property type="match status" value="1"/>
</dbReference>
<evidence type="ECO:0000256" key="12">
    <source>
        <dbReference type="PIRSR" id="PIRSR627057-2"/>
    </source>
</evidence>
<feature type="binding site" evidence="12">
    <location>
        <position position="276"/>
    </location>
    <ligand>
        <name>Zn(2+)</name>
        <dbReference type="ChEBI" id="CHEBI:29105"/>
        <note>catalytic</note>
    </ligand>
</feature>
<keyword evidence="10 14" id="KW-0472">Membrane</keyword>
<keyword evidence="5 13" id="KW-0378">Hydrolase</keyword>
<dbReference type="RefSeq" id="WP_338394394.1">
    <property type="nucleotide sequence ID" value="NZ_AP025314.1"/>
</dbReference>
<dbReference type="InterPro" id="IPR027057">
    <property type="entry name" value="CAXX_Prtase_1"/>
</dbReference>
<dbReference type="InterPro" id="IPR001915">
    <property type="entry name" value="Peptidase_M48"/>
</dbReference>
<dbReference type="FunFam" id="3.30.2010.10:FF:000002">
    <property type="entry name" value="CAAX prenyl protease"/>
    <property type="match status" value="1"/>
</dbReference>
<feature type="transmembrane region" description="Helical" evidence="14">
    <location>
        <begin position="174"/>
        <end position="193"/>
    </location>
</feature>
<dbReference type="GO" id="GO:0046872">
    <property type="term" value="F:metal ion binding"/>
    <property type="evidence" value="ECO:0007669"/>
    <property type="project" value="UniProtKB-KW"/>
</dbReference>
<dbReference type="KEGG" id="fax:FUAX_16110"/>
<evidence type="ECO:0000259" key="16">
    <source>
        <dbReference type="Pfam" id="PF16491"/>
    </source>
</evidence>
<keyword evidence="2 13" id="KW-0645">Protease</keyword>
<sequence length="413" mass="46644">MDSHQVLLLVLGIVVFEFLLERVLGVFNIRNLKPELPKAFSDVYGQEEYAKSLRYQKANYRFGLFSASISFVVTFVVLALGWLGKANTFLTAGIESPIVSALVFFGAMFIVNDLLSLPFSLYRTFSIEEKFGFNRMTLKTFLLDKLKSYALTGILGGGILALLMYLLGVLGKDYWWAFWIFLSVVLPLFNLLYTNVIMPIFNKFTPLEDGELREAIMDYAKKVDFPLEGIYVMDGSKRSTKANAFFSGFGRFKRIVLFDTLIEKLETEELVAVLAHEVGHYKKKHILQGMVISILQTGLLLFLSSLFVFNPLFSEALGSEGMNVLYLNLMAFGLLFGPISMIVSVGFNLLSRKNEYQADAWAVRTFGAEPMVGALKKLTAKNFGNLTPHSAYVFFHYSHPPLWQRLEAIESVK</sequence>
<keyword evidence="7 12" id="KW-0862">Zinc</keyword>
<accession>A0AAU9CAS2</accession>
<evidence type="ECO:0000256" key="11">
    <source>
        <dbReference type="PIRSR" id="PIRSR627057-1"/>
    </source>
</evidence>
<feature type="transmembrane region" description="Helical" evidence="14">
    <location>
        <begin position="325"/>
        <end position="350"/>
    </location>
</feature>
<reference evidence="17 18" key="1">
    <citation type="submission" date="2021-12" db="EMBL/GenBank/DDBJ databases">
        <title>Genome sequencing of bacteria with rrn-lacking chromosome and rrn-plasmid.</title>
        <authorList>
            <person name="Anda M."/>
            <person name="Iwasaki W."/>
        </authorList>
    </citation>
    <scope>NUCLEOTIDE SEQUENCE [LARGE SCALE GENOMIC DNA]</scope>
    <source>
        <strain evidence="17 18">DSM 100852</strain>
    </source>
</reference>
<keyword evidence="6" id="KW-0256">Endoplasmic reticulum</keyword>
<feature type="transmembrane region" description="Helical" evidence="14">
    <location>
        <begin position="6"/>
        <end position="29"/>
    </location>
</feature>
<proteinExistence type="inferred from homology"/>
<organism evidence="17 18">
    <name type="scientific">Fulvitalea axinellae</name>
    <dbReference type="NCBI Taxonomy" id="1182444"/>
    <lineage>
        <taxon>Bacteria</taxon>
        <taxon>Pseudomonadati</taxon>
        <taxon>Bacteroidota</taxon>
        <taxon>Cytophagia</taxon>
        <taxon>Cytophagales</taxon>
        <taxon>Persicobacteraceae</taxon>
        <taxon>Fulvitalea</taxon>
    </lineage>
</organism>
<evidence type="ECO:0000313" key="17">
    <source>
        <dbReference type="EMBL" id="BDD09179.1"/>
    </source>
</evidence>
<keyword evidence="9 13" id="KW-0482">Metalloprotease</keyword>
<dbReference type="PANTHER" id="PTHR10120">
    <property type="entry name" value="CAAX PRENYL PROTEASE 1"/>
    <property type="match status" value="1"/>
</dbReference>
<comment type="subcellular location">
    <subcellularLocation>
        <location evidence="1">Endoplasmic reticulum membrane</location>
        <topology evidence="1">Multi-pass membrane protein</topology>
    </subcellularLocation>
</comment>
<evidence type="ECO:0000256" key="6">
    <source>
        <dbReference type="ARBA" id="ARBA00022824"/>
    </source>
</evidence>
<dbReference type="EMBL" id="AP025314">
    <property type="protein sequence ID" value="BDD09179.1"/>
    <property type="molecule type" value="Genomic_DNA"/>
</dbReference>
<dbReference type="CDD" id="cd07343">
    <property type="entry name" value="M48A_Zmpste24p_like"/>
    <property type="match status" value="1"/>
</dbReference>
<protein>
    <submittedName>
        <fullName evidence="17">Peptidase M48</fullName>
    </submittedName>
</protein>
<comment type="cofactor">
    <cofactor evidence="12 13">
        <name>Zn(2+)</name>
        <dbReference type="ChEBI" id="CHEBI:29105"/>
    </cofactor>
    <text evidence="12 13">Binds 1 zinc ion per subunit.</text>
</comment>
<dbReference type="GO" id="GO:0071586">
    <property type="term" value="P:CAAX-box protein processing"/>
    <property type="evidence" value="ECO:0007669"/>
    <property type="project" value="InterPro"/>
</dbReference>
<feature type="active site" description="Proton donor" evidence="11">
    <location>
        <position position="359"/>
    </location>
</feature>
<dbReference type="Gene3D" id="3.30.2010.10">
    <property type="entry name" value="Metalloproteases ('zincins'), catalytic domain"/>
    <property type="match status" value="1"/>
</dbReference>
<keyword evidence="18" id="KW-1185">Reference proteome</keyword>
<keyword evidence="3 14" id="KW-0812">Transmembrane</keyword>
<evidence type="ECO:0000256" key="2">
    <source>
        <dbReference type="ARBA" id="ARBA00022670"/>
    </source>
</evidence>
<evidence type="ECO:0000313" key="18">
    <source>
        <dbReference type="Proteomes" id="UP001348817"/>
    </source>
</evidence>
<feature type="transmembrane region" description="Helical" evidence="14">
    <location>
        <begin position="290"/>
        <end position="313"/>
    </location>
</feature>
<dbReference type="InterPro" id="IPR032456">
    <property type="entry name" value="Peptidase_M48_N"/>
</dbReference>
<keyword evidence="4 12" id="KW-0479">Metal-binding</keyword>
<comment type="similarity">
    <text evidence="13">Belongs to the peptidase M48 family.</text>
</comment>
<evidence type="ECO:0000256" key="7">
    <source>
        <dbReference type="ARBA" id="ARBA00022833"/>
    </source>
</evidence>
<feature type="binding site" evidence="12">
    <location>
        <position position="280"/>
    </location>
    <ligand>
        <name>Zn(2+)</name>
        <dbReference type="ChEBI" id="CHEBI:29105"/>
        <note>catalytic</note>
    </ligand>
</feature>
<gene>
    <name evidence="17" type="ORF">FUAX_16110</name>
</gene>
<dbReference type="Pfam" id="PF16491">
    <property type="entry name" value="Peptidase_M48_N"/>
    <property type="match status" value="1"/>
</dbReference>
<feature type="transmembrane region" description="Helical" evidence="14">
    <location>
        <begin position="103"/>
        <end position="125"/>
    </location>
</feature>
<feature type="transmembrane region" description="Helical" evidence="14">
    <location>
        <begin position="146"/>
        <end position="168"/>
    </location>
</feature>
<evidence type="ECO:0000259" key="15">
    <source>
        <dbReference type="Pfam" id="PF01435"/>
    </source>
</evidence>
<evidence type="ECO:0000256" key="3">
    <source>
        <dbReference type="ARBA" id="ARBA00022692"/>
    </source>
</evidence>
<evidence type="ECO:0000256" key="14">
    <source>
        <dbReference type="SAM" id="Phobius"/>
    </source>
</evidence>
<feature type="binding site" evidence="12">
    <location>
        <position position="355"/>
    </location>
    <ligand>
        <name>Zn(2+)</name>
        <dbReference type="ChEBI" id="CHEBI:29105"/>
        <note>catalytic</note>
    </ligand>
</feature>
<evidence type="ECO:0000256" key="1">
    <source>
        <dbReference type="ARBA" id="ARBA00004477"/>
    </source>
</evidence>
<evidence type="ECO:0000256" key="4">
    <source>
        <dbReference type="ARBA" id="ARBA00022723"/>
    </source>
</evidence>
<feature type="transmembrane region" description="Helical" evidence="14">
    <location>
        <begin position="62"/>
        <end position="83"/>
    </location>
</feature>
<evidence type="ECO:0000256" key="5">
    <source>
        <dbReference type="ARBA" id="ARBA00022801"/>
    </source>
</evidence>
<feature type="domain" description="Peptidase M48" evidence="15">
    <location>
        <begin position="206"/>
        <end position="411"/>
    </location>
</feature>
<dbReference type="GO" id="GO:0004222">
    <property type="term" value="F:metalloendopeptidase activity"/>
    <property type="evidence" value="ECO:0007669"/>
    <property type="project" value="InterPro"/>
</dbReference>
<name>A0AAU9CAS2_9BACT</name>
<feature type="active site" evidence="11">
    <location>
        <position position="277"/>
    </location>
</feature>
<keyword evidence="8 14" id="KW-1133">Transmembrane helix</keyword>
<feature type="domain" description="CAAX prenyl protease 1 N-terminal" evidence="16">
    <location>
        <begin position="31"/>
        <end position="203"/>
    </location>
</feature>
<dbReference type="Proteomes" id="UP001348817">
    <property type="component" value="Chromosome"/>
</dbReference>
<evidence type="ECO:0000256" key="9">
    <source>
        <dbReference type="ARBA" id="ARBA00023049"/>
    </source>
</evidence>
<evidence type="ECO:0000256" key="13">
    <source>
        <dbReference type="RuleBase" id="RU003983"/>
    </source>
</evidence>